<gene>
    <name evidence="1" type="ORF">NCTC12998_06478</name>
</gene>
<name>A0A485CU02_RAOPL</name>
<organism evidence="1 2">
    <name type="scientific">Raoultella planticola</name>
    <name type="common">Klebsiella planticola</name>
    <dbReference type="NCBI Taxonomy" id="575"/>
    <lineage>
        <taxon>Bacteria</taxon>
        <taxon>Pseudomonadati</taxon>
        <taxon>Pseudomonadota</taxon>
        <taxon>Gammaproteobacteria</taxon>
        <taxon>Enterobacterales</taxon>
        <taxon>Enterobacteriaceae</taxon>
        <taxon>Klebsiella/Raoultella group</taxon>
        <taxon>Raoultella</taxon>
    </lineage>
</organism>
<evidence type="ECO:0000313" key="2">
    <source>
        <dbReference type="Proteomes" id="UP000345637"/>
    </source>
</evidence>
<proteinExistence type="predicted"/>
<protein>
    <submittedName>
        <fullName evidence="1">Uncharacterized protein</fullName>
    </submittedName>
</protein>
<evidence type="ECO:0000313" key="1">
    <source>
        <dbReference type="EMBL" id="VFS88228.1"/>
    </source>
</evidence>
<dbReference type="Proteomes" id="UP000345637">
    <property type="component" value="Unassembled WGS sequence"/>
</dbReference>
<reference evidence="1 2" key="1">
    <citation type="submission" date="2019-03" db="EMBL/GenBank/DDBJ databases">
        <authorList>
            <consortium name="Pathogen Informatics"/>
        </authorList>
    </citation>
    <scope>NUCLEOTIDE SEQUENCE [LARGE SCALE GENOMIC DNA]</scope>
    <source>
        <strain evidence="1 2">NCTC12998</strain>
    </source>
</reference>
<dbReference type="AlphaFoldDB" id="A0A485CU02"/>
<dbReference type="EMBL" id="CAADJE010000035">
    <property type="protein sequence ID" value="VFS88228.1"/>
    <property type="molecule type" value="Genomic_DNA"/>
</dbReference>
<sequence>MYRFLLRCIHTEEPRSQVSRISMILRCFSVVSASVFLPETILRKRFLRRDKNGVSQDVFMYQDSCYAREETD</sequence>
<accession>A0A485CU02</accession>